<keyword evidence="3" id="KW-1185">Reference proteome</keyword>
<dbReference type="EMBL" id="CATNWA010016754">
    <property type="protein sequence ID" value="CAI9595139.1"/>
    <property type="molecule type" value="Genomic_DNA"/>
</dbReference>
<organism evidence="2 3">
    <name type="scientific">Staurois parvus</name>
    <dbReference type="NCBI Taxonomy" id="386267"/>
    <lineage>
        <taxon>Eukaryota</taxon>
        <taxon>Metazoa</taxon>
        <taxon>Chordata</taxon>
        <taxon>Craniata</taxon>
        <taxon>Vertebrata</taxon>
        <taxon>Euteleostomi</taxon>
        <taxon>Amphibia</taxon>
        <taxon>Batrachia</taxon>
        <taxon>Anura</taxon>
        <taxon>Neobatrachia</taxon>
        <taxon>Ranoidea</taxon>
        <taxon>Ranidae</taxon>
        <taxon>Staurois</taxon>
    </lineage>
</organism>
<accession>A0ABN9FDP8</accession>
<gene>
    <name evidence="2" type="ORF">SPARVUS_LOCUS11838033</name>
</gene>
<sequence>MHSQDKKKPKNLSSNTHQTEHVQSDSTRYVLSGDKRVALEEGEDQRRQDQTTFLHNAEDYNKHALLHIQTDCTVVLYNQIMVITLPCSIQNEKKKSFAFSSTL</sequence>
<name>A0ABN9FDP8_9NEOB</name>
<feature type="compositionally biased region" description="Basic and acidic residues" evidence="1">
    <location>
        <begin position="33"/>
        <end position="49"/>
    </location>
</feature>
<proteinExistence type="predicted"/>
<evidence type="ECO:0000313" key="3">
    <source>
        <dbReference type="Proteomes" id="UP001162483"/>
    </source>
</evidence>
<feature type="region of interest" description="Disordered" evidence="1">
    <location>
        <begin position="1"/>
        <end position="49"/>
    </location>
</feature>
<evidence type="ECO:0000313" key="2">
    <source>
        <dbReference type="EMBL" id="CAI9595139.1"/>
    </source>
</evidence>
<dbReference type="Proteomes" id="UP001162483">
    <property type="component" value="Unassembled WGS sequence"/>
</dbReference>
<comment type="caution">
    <text evidence="2">The sequence shown here is derived from an EMBL/GenBank/DDBJ whole genome shotgun (WGS) entry which is preliminary data.</text>
</comment>
<evidence type="ECO:0000256" key="1">
    <source>
        <dbReference type="SAM" id="MobiDB-lite"/>
    </source>
</evidence>
<reference evidence="2" key="1">
    <citation type="submission" date="2023-05" db="EMBL/GenBank/DDBJ databases">
        <authorList>
            <person name="Stuckert A."/>
        </authorList>
    </citation>
    <scope>NUCLEOTIDE SEQUENCE</scope>
</reference>
<protein>
    <submittedName>
        <fullName evidence="2">Uncharacterized protein</fullName>
    </submittedName>
</protein>
<feature type="non-terminal residue" evidence="2">
    <location>
        <position position="103"/>
    </location>
</feature>